<protein>
    <submittedName>
        <fullName evidence="2">Uncharacterized protein</fullName>
    </submittedName>
</protein>
<evidence type="ECO:0000256" key="1">
    <source>
        <dbReference type="SAM" id="MobiDB-lite"/>
    </source>
</evidence>
<feature type="compositionally biased region" description="Polar residues" evidence="1">
    <location>
        <begin position="62"/>
        <end position="86"/>
    </location>
</feature>
<dbReference type="VEuPathDB" id="FungiDB:PV07_04536"/>
<evidence type="ECO:0000313" key="3">
    <source>
        <dbReference type="Proteomes" id="UP000054466"/>
    </source>
</evidence>
<dbReference type="GeneID" id="27343730"/>
<dbReference type="EMBL" id="KN847041">
    <property type="protein sequence ID" value="KIW33034.1"/>
    <property type="molecule type" value="Genomic_DNA"/>
</dbReference>
<dbReference type="OrthoDB" id="10584794at2759"/>
<dbReference type="AlphaFoldDB" id="A0A0D2DBH8"/>
<proteinExistence type="predicted"/>
<evidence type="ECO:0000313" key="2">
    <source>
        <dbReference type="EMBL" id="KIW33034.1"/>
    </source>
</evidence>
<dbReference type="Proteomes" id="UP000054466">
    <property type="component" value="Unassembled WGS sequence"/>
</dbReference>
<dbReference type="RefSeq" id="XP_016253250.1">
    <property type="nucleotide sequence ID" value="XM_016391348.1"/>
</dbReference>
<gene>
    <name evidence="2" type="ORF">PV07_04536</name>
</gene>
<feature type="region of interest" description="Disordered" evidence="1">
    <location>
        <begin position="1"/>
        <end position="119"/>
    </location>
</feature>
<name>A0A0D2DBH8_9EURO</name>
<feature type="compositionally biased region" description="Basic and acidic residues" evidence="1">
    <location>
        <begin position="47"/>
        <end position="56"/>
    </location>
</feature>
<keyword evidence="3" id="KW-1185">Reference proteome</keyword>
<accession>A0A0D2DBH8</accession>
<reference evidence="2 3" key="1">
    <citation type="submission" date="2015-01" db="EMBL/GenBank/DDBJ databases">
        <title>The Genome Sequence of Cladophialophora immunda CBS83496.</title>
        <authorList>
            <consortium name="The Broad Institute Genomics Platform"/>
            <person name="Cuomo C."/>
            <person name="de Hoog S."/>
            <person name="Gorbushina A."/>
            <person name="Stielow B."/>
            <person name="Teixiera M."/>
            <person name="Abouelleil A."/>
            <person name="Chapman S.B."/>
            <person name="Priest M."/>
            <person name="Young S.K."/>
            <person name="Wortman J."/>
            <person name="Nusbaum C."/>
            <person name="Birren B."/>
        </authorList>
    </citation>
    <scope>NUCLEOTIDE SEQUENCE [LARGE SCALE GENOMIC DNA]</scope>
    <source>
        <strain evidence="2 3">CBS 83496</strain>
    </source>
</reference>
<sequence length="119" mass="12839">MGISVADSYSHRNSVVHDPTMSENRTVTLEDLSKQRVTEAKPPTSRSDVKPSDRSAPDTIGQGLSSQPVRPETTIASSAQSSNDSTGHLEPRAGPMKPTSTPMWEQSMGVDFTGDRKLL</sequence>
<dbReference type="HOGENOM" id="CLU_2061244_0_0_1"/>
<organism evidence="2 3">
    <name type="scientific">Cladophialophora immunda</name>
    <dbReference type="NCBI Taxonomy" id="569365"/>
    <lineage>
        <taxon>Eukaryota</taxon>
        <taxon>Fungi</taxon>
        <taxon>Dikarya</taxon>
        <taxon>Ascomycota</taxon>
        <taxon>Pezizomycotina</taxon>
        <taxon>Eurotiomycetes</taxon>
        <taxon>Chaetothyriomycetidae</taxon>
        <taxon>Chaetothyriales</taxon>
        <taxon>Herpotrichiellaceae</taxon>
        <taxon>Cladophialophora</taxon>
    </lineage>
</organism>